<dbReference type="KEGG" id="skn:SKUN_00941"/>
<keyword evidence="3 7" id="KW-0812">Transmembrane</keyword>
<reference evidence="8 9" key="1">
    <citation type="journal article" date="2015" name="Genome Announc.">
        <title>Complete Genome Sequence of Spiroplasma kunkelii Strain CR2-3x, Causal Agent of Corn Stunt Disease in Zea mays L.</title>
        <authorList>
            <person name="Davis R.E."/>
            <person name="Shao J."/>
            <person name="Dally E.L."/>
            <person name="Zhao Y."/>
            <person name="Gasparich G.E."/>
            <person name="Gaynor B.J."/>
            <person name="Athey J.C."/>
            <person name="Harrison N.A."/>
            <person name="Donofrio N."/>
        </authorList>
    </citation>
    <scope>NUCLEOTIDE SEQUENCE [LARGE SCALE GENOMIC DNA]</scope>
    <source>
        <strain evidence="8 9">CR2-3x</strain>
    </source>
</reference>
<feature type="compositionally biased region" description="Basic and acidic residues" evidence="6">
    <location>
        <begin position="33"/>
        <end position="46"/>
    </location>
</feature>
<evidence type="ECO:0000256" key="4">
    <source>
        <dbReference type="ARBA" id="ARBA00022989"/>
    </source>
</evidence>
<dbReference type="EMBL" id="CP010899">
    <property type="protein sequence ID" value="ALA97828.1"/>
    <property type="molecule type" value="Genomic_DNA"/>
</dbReference>
<evidence type="ECO:0000313" key="8">
    <source>
        <dbReference type="EMBL" id="ALA97828.1"/>
    </source>
</evidence>
<evidence type="ECO:0000256" key="2">
    <source>
        <dbReference type="ARBA" id="ARBA00022475"/>
    </source>
</evidence>
<feature type="transmembrane region" description="Helical" evidence="7">
    <location>
        <begin position="250"/>
        <end position="268"/>
    </location>
</feature>
<dbReference type="Proteomes" id="UP000062963">
    <property type="component" value="Chromosome"/>
</dbReference>
<feature type="compositionally biased region" description="Polar residues" evidence="6">
    <location>
        <begin position="13"/>
        <end position="29"/>
    </location>
</feature>
<keyword evidence="5 7" id="KW-0472">Membrane</keyword>
<dbReference type="Pfam" id="PF02588">
    <property type="entry name" value="YitT_membrane"/>
    <property type="match status" value="1"/>
</dbReference>
<feature type="transmembrane region" description="Helical" evidence="7">
    <location>
        <begin position="199"/>
        <end position="219"/>
    </location>
</feature>
<feature type="region of interest" description="Disordered" evidence="6">
    <location>
        <begin position="1"/>
        <end position="46"/>
    </location>
</feature>
<dbReference type="RefSeq" id="WP_053391006.1">
    <property type="nucleotide sequence ID" value="NZ_CP010899.1"/>
</dbReference>
<evidence type="ECO:0000256" key="3">
    <source>
        <dbReference type="ARBA" id="ARBA00022692"/>
    </source>
</evidence>
<dbReference type="GO" id="GO:0005886">
    <property type="term" value="C:plasma membrane"/>
    <property type="evidence" value="ECO:0007669"/>
    <property type="project" value="UniProtKB-SubCell"/>
</dbReference>
<evidence type="ECO:0000256" key="6">
    <source>
        <dbReference type="SAM" id="MobiDB-lite"/>
    </source>
</evidence>
<keyword evidence="9" id="KW-1185">Reference proteome</keyword>
<keyword evidence="4 7" id="KW-1133">Transmembrane helix</keyword>
<feature type="transmembrane region" description="Helical" evidence="7">
    <location>
        <begin position="70"/>
        <end position="89"/>
    </location>
</feature>
<proteinExistence type="predicted"/>
<feature type="transmembrane region" description="Helical" evidence="7">
    <location>
        <begin position="313"/>
        <end position="336"/>
    </location>
</feature>
<accession>A0A0K2JHC9</accession>
<evidence type="ECO:0000256" key="7">
    <source>
        <dbReference type="SAM" id="Phobius"/>
    </source>
</evidence>
<feature type="transmembrane region" description="Helical" evidence="7">
    <location>
        <begin position="127"/>
        <end position="147"/>
    </location>
</feature>
<gene>
    <name evidence="8" type="ORF">SKUN_00941</name>
</gene>
<evidence type="ECO:0008006" key="10">
    <source>
        <dbReference type="Google" id="ProtNLM"/>
    </source>
</evidence>
<dbReference type="PATRIC" id="fig|273035.7.peg.1151"/>
<dbReference type="PANTHER" id="PTHR33545">
    <property type="entry name" value="UPF0750 MEMBRANE PROTEIN YITT-RELATED"/>
    <property type="match status" value="1"/>
</dbReference>
<dbReference type="STRING" id="273035.SKUN_00941"/>
<dbReference type="AlphaFoldDB" id="A0A0K2JHC9"/>
<sequence>MVNEEEKSLTAEGYSNNTGVNPDSITNKPSDFYPKEKTTERKTRSRERISRKEFNLRFKDYFKSRLFRDYAYIIFAAFLGMASYDYFIAVTTSNGITPSGIGGIARGIAVGIWPNQDQLQMQTSMYWVFYFVFNIPLFIFGVIKVGLRFSLRTIVYIGLQNGFHFVFAYIPIINPQKLFFIVNYNSLNIFSNYGGMYQIWLYVFAAVAGILNGIAYGLVYKGGASTAGTDFVFAYYSAKKKISIANYNRIVNYIIIVVMLAIYTTLLSRSELTSIYFGKNWAAHIDQIQRLGFKIDDGGLYGSDFTSHKIKYFFGPALFASYLFVVVQAITIDIIFPKFKYRSLMVITSKADAIVSGLKYVHYPNDIIRLPARDHYEGNDLNNEVIIVSTSFLEYKKIKAAIIVSDPEAKILAHKLDKLIANYKVDKY</sequence>
<dbReference type="OrthoDB" id="395820at2"/>
<comment type="subcellular location">
    <subcellularLocation>
        <location evidence="1">Cell membrane</location>
        <topology evidence="1">Multi-pass membrane protein</topology>
    </subcellularLocation>
</comment>
<dbReference type="PANTHER" id="PTHR33545:SF5">
    <property type="entry name" value="UPF0750 MEMBRANE PROTEIN YITT"/>
    <property type="match status" value="1"/>
</dbReference>
<dbReference type="InterPro" id="IPR051461">
    <property type="entry name" value="UPF0750_membrane"/>
</dbReference>
<keyword evidence="2" id="KW-1003">Cell membrane</keyword>
<feature type="transmembrane region" description="Helical" evidence="7">
    <location>
        <begin position="154"/>
        <end position="173"/>
    </location>
</feature>
<evidence type="ECO:0000256" key="5">
    <source>
        <dbReference type="ARBA" id="ARBA00023136"/>
    </source>
</evidence>
<protein>
    <recommendedName>
        <fullName evidence="10">YitT family protein</fullName>
    </recommendedName>
</protein>
<dbReference type="InterPro" id="IPR003740">
    <property type="entry name" value="YitT"/>
</dbReference>
<name>A0A0K2JHC9_SPIKU</name>
<evidence type="ECO:0000256" key="1">
    <source>
        <dbReference type="ARBA" id="ARBA00004651"/>
    </source>
</evidence>
<evidence type="ECO:0000313" key="9">
    <source>
        <dbReference type="Proteomes" id="UP000062963"/>
    </source>
</evidence>
<organism evidence="8 9">
    <name type="scientific">Spiroplasma kunkelii CR2-3x</name>
    <dbReference type="NCBI Taxonomy" id="273035"/>
    <lineage>
        <taxon>Bacteria</taxon>
        <taxon>Bacillati</taxon>
        <taxon>Mycoplasmatota</taxon>
        <taxon>Mollicutes</taxon>
        <taxon>Entomoplasmatales</taxon>
        <taxon>Spiroplasmataceae</taxon>
        <taxon>Spiroplasma</taxon>
    </lineage>
</organism>